<organism evidence="2 3">
    <name type="scientific">Acidocella aquatica</name>
    <dbReference type="NCBI Taxonomy" id="1922313"/>
    <lineage>
        <taxon>Bacteria</taxon>
        <taxon>Pseudomonadati</taxon>
        <taxon>Pseudomonadota</taxon>
        <taxon>Alphaproteobacteria</taxon>
        <taxon>Acetobacterales</taxon>
        <taxon>Acidocellaceae</taxon>
        <taxon>Acidocella</taxon>
    </lineage>
</organism>
<dbReference type="Proteomes" id="UP001156641">
    <property type="component" value="Unassembled WGS sequence"/>
</dbReference>
<sequence length="527" mass="56933">MASLAGAGLVMLAPSLGHAYQLYSNNGLEVSLDTTLEYSNAFRVNSPSKSILNNANENDGDQNFQHGMVSNTFSVVPSLNVTDGNFGMRVSASAFIDTMYLQSNQNQSPLTLNNYNKNNQKFASGTVASDGRYAELLDAYAYGSHSFNSDGSNTVTLKVGRQVLMWGQSLFFAGNGIAGAMSPINVNNAVTLANPQAQQIFAPVGQAVLTWQPNNWLTLQGYYQFQWQPSLLPGSGSYFWNVDLLGGGSQRIVVVPGVYFGRGADLSPPQENGQFGVSAQFQIGNYDWGLYGLRFDAKTPQIYLLPGTGVNLATGTVGTYRVAYQRDIQVYGTSLSTTVGPVNVAGEISGRIHQDLVSNPPVMMPGMNENSNPGWAYGDTLHGQVSALYITPGLPLMPGGAAVVGEIEYNHVLTVHNKVMLQRDRTPSAVGFDIAITPTYYNVLPNTNLNIPLGFQWFPAGRSEFDTTMNPGTGTLNVGVQMVYNAVWQAGLTYQDYLGSKSLRANGSSKQPLADRGNISFYIQRTF</sequence>
<reference evidence="3" key="1">
    <citation type="journal article" date="2019" name="Int. J. Syst. Evol. Microbiol.">
        <title>The Global Catalogue of Microorganisms (GCM) 10K type strain sequencing project: providing services to taxonomists for standard genome sequencing and annotation.</title>
        <authorList>
            <consortium name="The Broad Institute Genomics Platform"/>
            <consortium name="The Broad Institute Genome Sequencing Center for Infectious Disease"/>
            <person name="Wu L."/>
            <person name="Ma J."/>
        </authorList>
    </citation>
    <scope>NUCLEOTIDE SEQUENCE [LARGE SCALE GENOMIC DNA]</scope>
    <source>
        <strain evidence="3">NBRC 112502</strain>
    </source>
</reference>
<evidence type="ECO:0000256" key="1">
    <source>
        <dbReference type="SAM" id="SignalP"/>
    </source>
</evidence>
<feature type="chain" id="PRO_5045986844" description="DUF1302 domain-containing protein" evidence="1">
    <location>
        <begin position="20"/>
        <end position="527"/>
    </location>
</feature>
<evidence type="ECO:0008006" key="4">
    <source>
        <dbReference type="Google" id="ProtNLM"/>
    </source>
</evidence>
<keyword evidence="1" id="KW-0732">Signal</keyword>
<dbReference type="InterPro" id="IPR010727">
    <property type="entry name" value="DUF1302"/>
</dbReference>
<protein>
    <recommendedName>
        <fullName evidence="4">DUF1302 domain-containing protein</fullName>
    </recommendedName>
</protein>
<name>A0ABQ6A6P3_9PROT</name>
<evidence type="ECO:0000313" key="3">
    <source>
        <dbReference type="Proteomes" id="UP001156641"/>
    </source>
</evidence>
<gene>
    <name evidence="2" type="ORF">GCM10010909_16370</name>
</gene>
<proteinExistence type="predicted"/>
<feature type="signal peptide" evidence="1">
    <location>
        <begin position="1"/>
        <end position="19"/>
    </location>
</feature>
<evidence type="ECO:0000313" key="2">
    <source>
        <dbReference type="EMBL" id="GLR66957.1"/>
    </source>
</evidence>
<dbReference type="EMBL" id="BSOS01000043">
    <property type="protein sequence ID" value="GLR66957.1"/>
    <property type="molecule type" value="Genomic_DNA"/>
</dbReference>
<comment type="caution">
    <text evidence="2">The sequence shown here is derived from an EMBL/GenBank/DDBJ whole genome shotgun (WGS) entry which is preliminary data.</text>
</comment>
<keyword evidence="3" id="KW-1185">Reference proteome</keyword>
<accession>A0ABQ6A6P3</accession>
<dbReference type="Pfam" id="PF06980">
    <property type="entry name" value="DUF1302"/>
    <property type="match status" value="1"/>
</dbReference>